<feature type="domain" description="4Fe-4S ferredoxin-type" evidence="6">
    <location>
        <begin position="604"/>
        <end position="631"/>
    </location>
</feature>
<keyword evidence="3" id="KW-0479">Metal-binding</keyword>
<dbReference type="Gene3D" id="3.40.30.10">
    <property type="entry name" value="Glutaredoxin"/>
    <property type="match status" value="1"/>
</dbReference>
<evidence type="ECO:0000256" key="3">
    <source>
        <dbReference type="ARBA" id="ARBA00022723"/>
    </source>
</evidence>
<dbReference type="NCBIfam" id="NF010120">
    <property type="entry name" value="PRK13596.1"/>
    <property type="match status" value="1"/>
</dbReference>
<dbReference type="Pfam" id="PF10589">
    <property type="entry name" value="NADH_4Fe-4S"/>
    <property type="match status" value="1"/>
</dbReference>
<proteinExistence type="inferred from homology"/>
<dbReference type="SUPFAM" id="SSF54862">
    <property type="entry name" value="4Fe-4S ferredoxins"/>
    <property type="match status" value="1"/>
</dbReference>
<reference evidence="7 8" key="1">
    <citation type="journal article" date="2021" name="ISME Commun">
        <title>Automated analysis of genomic sequences facilitates high-throughput and comprehensive description of bacteria.</title>
        <authorList>
            <person name="Hitch T.C.A."/>
        </authorList>
    </citation>
    <scope>NUCLEOTIDE SEQUENCE [LARGE SCALE GENOMIC DNA]</scope>
    <source>
        <strain evidence="7 8">Sanger_02</strain>
    </source>
</reference>
<evidence type="ECO:0000313" key="7">
    <source>
        <dbReference type="EMBL" id="MCU6699627.1"/>
    </source>
</evidence>
<evidence type="ECO:0000256" key="5">
    <source>
        <dbReference type="ARBA" id="ARBA00023014"/>
    </source>
</evidence>
<dbReference type="InterPro" id="IPR017896">
    <property type="entry name" value="4Fe4S_Fe-S-bd"/>
</dbReference>
<gene>
    <name evidence="7" type="primary">nuoF</name>
    <name evidence="7" type="ORF">OCV65_05165</name>
</gene>
<dbReference type="PROSITE" id="PS00645">
    <property type="entry name" value="COMPLEX1_51K_2"/>
    <property type="match status" value="1"/>
</dbReference>
<dbReference type="PROSITE" id="PS00198">
    <property type="entry name" value="4FE4S_FER_1"/>
    <property type="match status" value="1"/>
</dbReference>
<sequence length="631" mass="68828">MKSLEELRVIRERMQGTVAYRSEHESLEEAVASEHGKYRTHVLVCGGTGCTSSGSQKIRERLDEEIRKNGLEEEVCVIKTGCFGLCALGPIMIVYPEGAFYSMIKEEDIPEIVEEHLAKGNVVKRLLYDETVKGEDVLPLQETNFYKKQHRVALRNCGVISPENIDEYIGTRGYEALGKVLTEMTPAEVIQVMLDSGLRGRGGAGFPTGMKWKFAAANEADQKYVCCNADEGDPGAFMDRSVLEGDPHVVLEAMAIAGYAIGASQGYIYVRAEYPIAVERLNIAIKQAREYGLLGEDIFGSGFDFDIELRLGAGAFVCGEETALMTSIEGNRGEPRPRPPFPALKGLFQKPTILNNVETLANIPQIILNGPEWFASMGTEKSKGTKVFALGGKVNNTGLVEIPMGTTLREIVEEIGGGIPKGKKFKAAQTGGPSGGCIPTENFDVPIDYDNLIAIGSMMGSGGLIVMDEDTCMVDIAKFFLEFTVDESCGKCAPCRIGTRRMLEILEKITKGQGTMEDLDRLEELAAHLKSNSLCALGQTAPNPVLSTLRYFKDEYIAHIVDKKCPAGVCKDLLQYKINADKCKGCTLCARICPNGAISGKVKEPHAINPEKCLKCGACMEKCRFGAIYKE</sequence>
<dbReference type="SUPFAM" id="SSF142984">
    <property type="entry name" value="Nqo1 middle domain-like"/>
    <property type="match status" value="1"/>
</dbReference>
<evidence type="ECO:0000256" key="1">
    <source>
        <dbReference type="ARBA" id="ARBA00007523"/>
    </source>
</evidence>
<evidence type="ECO:0000259" key="6">
    <source>
        <dbReference type="PROSITE" id="PS51379"/>
    </source>
</evidence>
<dbReference type="PANTHER" id="PTHR43578:SF3">
    <property type="entry name" value="NADH-QUINONE OXIDOREDUCTASE SUBUNIT F"/>
    <property type="match status" value="1"/>
</dbReference>
<dbReference type="CDD" id="cd02980">
    <property type="entry name" value="TRX_Fd_family"/>
    <property type="match status" value="1"/>
</dbReference>
<dbReference type="Pfam" id="PF12838">
    <property type="entry name" value="Fer4_7"/>
    <property type="match status" value="1"/>
</dbReference>
<keyword evidence="2" id="KW-0004">4Fe-4S</keyword>
<dbReference type="InterPro" id="IPR019575">
    <property type="entry name" value="Nuop51_4Fe4S-bd"/>
</dbReference>
<dbReference type="Proteomes" id="UP001207605">
    <property type="component" value="Unassembled WGS sequence"/>
</dbReference>
<dbReference type="PANTHER" id="PTHR43578">
    <property type="entry name" value="NADH-QUINONE OXIDOREDUCTASE SUBUNIT F"/>
    <property type="match status" value="1"/>
</dbReference>
<dbReference type="Gene3D" id="3.40.50.11540">
    <property type="entry name" value="NADH-ubiquinone oxidoreductase 51kDa subunit"/>
    <property type="match status" value="1"/>
</dbReference>
<dbReference type="PROSITE" id="PS51379">
    <property type="entry name" value="4FE4S_FER_2"/>
    <property type="match status" value="2"/>
</dbReference>
<organism evidence="7 8">
    <name type="scientific">Dorea ammoniilytica</name>
    <dbReference type="NCBI Taxonomy" id="2981788"/>
    <lineage>
        <taxon>Bacteria</taxon>
        <taxon>Bacillati</taxon>
        <taxon>Bacillota</taxon>
        <taxon>Clostridia</taxon>
        <taxon>Lachnospirales</taxon>
        <taxon>Lachnospiraceae</taxon>
        <taxon>Dorea</taxon>
    </lineage>
</organism>
<dbReference type="Pfam" id="PF10531">
    <property type="entry name" value="SLBB"/>
    <property type="match status" value="1"/>
</dbReference>
<evidence type="ECO:0000256" key="2">
    <source>
        <dbReference type="ARBA" id="ARBA00022485"/>
    </source>
</evidence>
<dbReference type="SUPFAM" id="SSF52833">
    <property type="entry name" value="Thioredoxin-like"/>
    <property type="match status" value="1"/>
</dbReference>
<dbReference type="InterPro" id="IPR036249">
    <property type="entry name" value="Thioredoxin-like_sf"/>
</dbReference>
<dbReference type="InterPro" id="IPR037207">
    <property type="entry name" value="Nuop51_4Fe4S-bd_sf"/>
</dbReference>
<keyword evidence="8" id="KW-1185">Reference proteome</keyword>
<dbReference type="InterPro" id="IPR037225">
    <property type="entry name" value="Nuo51_FMN-bd_sf"/>
</dbReference>
<protein>
    <submittedName>
        <fullName evidence="7">NADH-quinone oxidoreductase subunit NuoF</fullName>
    </submittedName>
</protein>
<dbReference type="Pfam" id="PF01257">
    <property type="entry name" value="2Fe-2S_thioredx"/>
    <property type="match status" value="1"/>
</dbReference>
<dbReference type="SUPFAM" id="SSF142019">
    <property type="entry name" value="Nqo1 FMN-binding domain-like"/>
    <property type="match status" value="1"/>
</dbReference>
<accession>A0ABT2S5H5</accession>
<comment type="caution">
    <text evidence="7">The sequence shown here is derived from an EMBL/GenBank/DDBJ whole genome shotgun (WGS) entry which is preliminary data.</text>
</comment>
<feature type="domain" description="4Fe-4S ferredoxin-type" evidence="6">
    <location>
        <begin position="574"/>
        <end position="603"/>
    </location>
</feature>
<dbReference type="Gene3D" id="6.10.250.1450">
    <property type="match status" value="1"/>
</dbReference>
<evidence type="ECO:0000256" key="4">
    <source>
        <dbReference type="ARBA" id="ARBA00023004"/>
    </source>
</evidence>
<dbReference type="InterPro" id="IPR001949">
    <property type="entry name" value="NADH-UbQ_OxRdtase_51kDa_CS"/>
</dbReference>
<dbReference type="SUPFAM" id="SSF140490">
    <property type="entry name" value="Nqo1C-terminal domain-like"/>
    <property type="match status" value="1"/>
</dbReference>
<dbReference type="EMBL" id="JAOQJV010000004">
    <property type="protein sequence ID" value="MCU6699627.1"/>
    <property type="molecule type" value="Genomic_DNA"/>
</dbReference>
<dbReference type="Gene3D" id="1.20.1440.230">
    <property type="entry name" value="NADH-ubiquinone oxidoreductase 51kDa subunit, iron-sulphur binding domain"/>
    <property type="match status" value="1"/>
</dbReference>
<dbReference type="InterPro" id="IPR017900">
    <property type="entry name" value="4Fe4S_Fe_S_CS"/>
</dbReference>
<evidence type="ECO:0000313" key="8">
    <source>
        <dbReference type="Proteomes" id="UP001207605"/>
    </source>
</evidence>
<name>A0ABT2S5H5_9FIRM</name>
<comment type="similarity">
    <text evidence="1">Belongs to the complex I 51 kDa subunit family.</text>
</comment>
<dbReference type="Gene3D" id="3.10.20.600">
    <property type="match status" value="1"/>
</dbReference>
<keyword evidence="4" id="KW-0408">Iron</keyword>
<keyword evidence="5" id="KW-0411">Iron-sulfur</keyword>
<dbReference type="InterPro" id="IPR019554">
    <property type="entry name" value="Soluble_ligand-bd"/>
</dbReference>
<dbReference type="InterPro" id="IPR011538">
    <property type="entry name" value="Nuo51_FMN-bd"/>
</dbReference>
<dbReference type="Gene3D" id="3.30.70.20">
    <property type="match status" value="2"/>
</dbReference>
<dbReference type="RefSeq" id="WP_262581188.1">
    <property type="nucleotide sequence ID" value="NZ_JAOQJV010000004.1"/>
</dbReference>
<dbReference type="SMART" id="SM00928">
    <property type="entry name" value="NADH_4Fe-4S"/>
    <property type="match status" value="1"/>
</dbReference>
<dbReference type="Pfam" id="PF01512">
    <property type="entry name" value="Complex1_51K"/>
    <property type="match status" value="1"/>
</dbReference>